<protein>
    <submittedName>
        <fullName evidence="2">Truncated SilB</fullName>
    </submittedName>
</protein>
<dbReference type="Proteomes" id="UP000339049">
    <property type="component" value="Unassembled WGS sequence"/>
</dbReference>
<dbReference type="AlphaFoldDB" id="A0AAE9QUI1"/>
<keyword evidence="1" id="KW-1133">Transmembrane helix</keyword>
<keyword evidence="1" id="KW-0812">Transmembrane</keyword>
<feature type="transmembrane region" description="Helical" evidence="1">
    <location>
        <begin position="34"/>
        <end position="52"/>
    </location>
</feature>
<comment type="caution">
    <text evidence="2">The sequence shown here is derived from an EMBL/GenBank/DDBJ whole genome shotgun (WGS) entry which is preliminary data.</text>
</comment>
<sequence length="76" mass="8724">MSSIFFLALTFTHVIILIILHAKVYVYKVTVKNLSLYTLFFFYILPSLEIGIEFQDMNIVSDIYQNVLLTSGVIST</sequence>
<organism evidence="2 3">
    <name type="scientific">Streptococcus dysgalactiae subsp. equisimilis</name>
    <name type="common">Streptococcus equisimilis</name>
    <dbReference type="NCBI Taxonomy" id="119602"/>
    <lineage>
        <taxon>Bacteria</taxon>
        <taxon>Bacillati</taxon>
        <taxon>Bacillota</taxon>
        <taxon>Bacilli</taxon>
        <taxon>Lactobacillales</taxon>
        <taxon>Streptococcaceae</taxon>
        <taxon>Streptococcus</taxon>
    </lineage>
</organism>
<proteinExistence type="predicted"/>
<dbReference type="EMBL" id="CABEIY010000008">
    <property type="protein sequence ID" value="VTT26820.1"/>
    <property type="molecule type" value="Genomic_DNA"/>
</dbReference>
<evidence type="ECO:0000256" key="1">
    <source>
        <dbReference type="SAM" id="Phobius"/>
    </source>
</evidence>
<keyword evidence="1" id="KW-0472">Membrane</keyword>
<evidence type="ECO:0000313" key="2">
    <source>
        <dbReference type="EMBL" id="VTT26820.1"/>
    </source>
</evidence>
<feature type="transmembrane region" description="Helical" evidence="1">
    <location>
        <begin position="6"/>
        <end position="27"/>
    </location>
</feature>
<gene>
    <name evidence="2" type="ORF">NCTC11557_01983</name>
</gene>
<accession>A0AAE9QUI1</accession>
<name>A0AAE9QUI1_STREQ</name>
<evidence type="ECO:0000313" key="3">
    <source>
        <dbReference type="Proteomes" id="UP000339049"/>
    </source>
</evidence>
<reference evidence="2 3" key="1">
    <citation type="submission" date="2019-05" db="EMBL/GenBank/DDBJ databases">
        <authorList>
            <consortium name="Pathogen Informatics"/>
        </authorList>
    </citation>
    <scope>NUCLEOTIDE SEQUENCE [LARGE SCALE GENOMIC DNA]</scope>
    <source>
        <strain evidence="2 3">NCTC11557</strain>
    </source>
</reference>